<gene>
    <name evidence="1" type="ORF">GCM10010923_08250</name>
</gene>
<protein>
    <submittedName>
        <fullName evidence="1">Uncharacterized protein</fullName>
    </submittedName>
</protein>
<proteinExistence type="predicted"/>
<dbReference type="Pfam" id="PF20553">
    <property type="entry name" value="Methyltransf_35"/>
    <property type="match status" value="1"/>
</dbReference>
<dbReference type="EMBL" id="BMID01000001">
    <property type="protein sequence ID" value="GGA01891.1"/>
    <property type="molecule type" value="Genomic_DNA"/>
</dbReference>
<dbReference type="InterPro" id="IPR046788">
    <property type="entry name" value="Methyltransf_35"/>
</dbReference>
<comment type="caution">
    <text evidence="1">The sequence shown here is derived from an EMBL/GenBank/DDBJ whole genome shotgun (WGS) entry which is preliminary data.</text>
</comment>
<reference evidence="2" key="1">
    <citation type="journal article" date="2019" name="Int. J. Syst. Evol. Microbiol.">
        <title>The Global Catalogue of Microorganisms (GCM) 10K type strain sequencing project: providing services to taxonomists for standard genome sequencing and annotation.</title>
        <authorList>
            <consortium name="The Broad Institute Genomics Platform"/>
            <consortium name="The Broad Institute Genome Sequencing Center for Infectious Disease"/>
            <person name="Wu L."/>
            <person name="Ma J."/>
        </authorList>
    </citation>
    <scope>NUCLEOTIDE SEQUENCE [LARGE SCALE GENOMIC DNA]</scope>
    <source>
        <strain evidence="2">CGMCC 1.15297</strain>
    </source>
</reference>
<accession>A0ABQ1F7R4</accession>
<organism evidence="1 2">
    <name type="scientific">Blastomonas marina</name>
    <dbReference type="NCBI Taxonomy" id="1867408"/>
    <lineage>
        <taxon>Bacteria</taxon>
        <taxon>Pseudomonadati</taxon>
        <taxon>Pseudomonadota</taxon>
        <taxon>Alphaproteobacteria</taxon>
        <taxon>Sphingomonadales</taxon>
        <taxon>Sphingomonadaceae</taxon>
        <taxon>Blastomonas</taxon>
    </lineage>
</organism>
<evidence type="ECO:0000313" key="1">
    <source>
        <dbReference type="EMBL" id="GGA01891.1"/>
    </source>
</evidence>
<sequence length="315" mass="36596">MPRSTAKFIAYDLRPAKQTERRLLLDYLESLKETGVEISSSRYIGMGGAKFYDFAMVHRFLGISDLVSCEWNETMARRGNYNRPFALIDVQNRRVGRYIDDHLHEKLAVTWLDYDTGLNDDIIEDIVKIGSKAVINSSFFVTVCSDLPDRLRDMSGQERQEDISEIFGAFSDDVAHGDLEEANFSMAVSKILTKAFQNSFAGRTDGLWLPIFRVDYRDSSRMLTYGGTFANAEVAKKLKKIVKRRLPFLLRDEEFYSIRNYNLTERERHLFEFSATARRNCKEANKLRDLGFTEADFKAYEDLVRFLPRYVETYF</sequence>
<evidence type="ECO:0000313" key="2">
    <source>
        <dbReference type="Proteomes" id="UP000603317"/>
    </source>
</evidence>
<name>A0ABQ1F7R4_9SPHN</name>
<dbReference type="Proteomes" id="UP000603317">
    <property type="component" value="Unassembled WGS sequence"/>
</dbReference>
<keyword evidence="2" id="KW-1185">Reference proteome</keyword>